<sequence>MSPIVTVTFGNVSARGRFLNPDGTMNMTKLRDALDLPDEVDLGTLNFLVPQSMSIAVSTNTWTLTVKLEETR</sequence>
<evidence type="ECO:0000313" key="1">
    <source>
        <dbReference type="EMBL" id="ORV10041.1"/>
    </source>
</evidence>
<dbReference type="Proteomes" id="UP000193484">
    <property type="component" value="Unassembled WGS sequence"/>
</dbReference>
<proteinExistence type="predicted"/>
<keyword evidence="2" id="KW-1185">Reference proteome</keyword>
<protein>
    <submittedName>
        <fullName evidence="1">Uncharacterized protein</fullName>
    </submittedName>
</protein>
<organism evidence="1 2">
    <name type="scientific">Mycolicibacterium fallax</name>
    <name type="common">Mycobacterium fallax</name>
    <dbReference type="NCBI Taxonomy" id="1793"/>
    <lineage>
        <taxon>Bacteria</taxon>
        <taxon>Bacillati</taxon>
        <taxon>Actinomycetota</taxon>
        <taxon>Actinomycetes</taxon>
        <taxon>Mycobacteriales</taxon>
        <taxon>Mycobacteriaceae</taxon>
        <taxon>Mycolicibacterium</taxon>
    </lineage>
</organism>
<accession>A0A1X1RN41</accession>
<name>A0A1X1RN41_MYCFA</name>
<dbReference type="RefSeq" id="WP_085092468.1">
    <property type="nucleotide sequence ID" value="NZ_AP022603.1"/>
</dbReference>
<reference evidence="1 2" key="1">
    <citation type="submission" date="2016-01" db="EMBL/GenBank/DDBJ databases">
        <title>The new phylogeny of the genus Mycobacterium.</title>
        <authorList>
            <person name="Tarcisio F."/>
            <person name="Conor M."/>
            <person name="Antonella G."/>
            <person name="Elisabetta G."/>
            <person name="Giulia F.S."/>
            <person name="Sara T."/>
            <person name="Anna F."/>
            <person name="Clotilde B."/>
            <person name="Roberto B."/>
            <person name="Veronica D.S."/>
            <person name="Fabio R."/>
            <person name="Monica P."/>
            <person name="Olivier J."/>
            <person name="Enrico T."/>
            <person name="Nicola S."/>
        </authorList>
    </citation>
    <scope>NUCLEOTIDE SEQUENCE [LARGE SCALE GENOMIC DNA]</scope>
    <source>
        <strain evidence="1 2">DSM 44179</strain>
    </source>
</reference>
<evidence type="ECO:0000313" key="2">
    <source>
        <dbReference type="Proteomes" id="UP000193484"/>
    </source>
</evidence>
<comment type="caution">
    <text evidence="1">The sequence shown here is derived from an EMBL/GenBank/DDBJ whole genome shotgun (WGS) entry which is preliminary data.</text>
</comment>
<dbReference type="AlphaFoldDB" id="A0A1X1RN41"/>
<gene>
    <name evidence="1" type="ORF">AWC04_01035</name>
</gene>
<dbReference type="STRING" id="1793.AWC04_01035"/>
<dbReference type="EMBL" id="LQOJ01000005">
    <property type="protein sequence ID" value="ORV10041.1"/>
    <property type="molecule type" value="Genomic_DNA"/>
</dbReference>